<comment type="caution">
    <text evidence="5">The sequence shown here is derived from an EMBL/GenBank/DDBJ whole genome shotgun (WGS) entry which is preliminary data.</text>
</comment>
<dbReference type="SUPFAM" id="SSF52540">
    <property type="entry name" value="P-loop containing nucleoside triphosphate hydrolases"/>
    <property type="match status" value="1"/>
</dbReference>
<dbReference type="GO" id="GO:0008146">
    <property type="term" value="F:sulfotransferase activity"/>
    <property type="evidence" value="ECO:0007669"/>
    <property type="project" value="InterPro"/>
</dbReference>
<proteinExistence type="inferred from homology"/>
<accession>A0AAV5I6G2</accession>
<evidence type="ECO:0000313" key="5">
    <source>
        <dbReference type="EMBL" id="GKU95111.1"/>
    </source>
</evidence>
<dbReference type="Proteomes" id="UP001054252">
    <property type="component" value="Unassembled WGS sequence"/>
</dbReference>
<dbReference type="AlphaFoldDB" id="A0AAV5I6G2"/>
<dbReference type="InterPro" id="IPR027417">
    <property type="entry name" value="P-loop_NTPase"/>
</dbReference>
<dbReference type="InterPro" id="IPR000863">
    <property type="entry name" value="Sulfotransferase_dom"/>
</dbReference>
<keyword evidence="6" id="KW-1185">Reference proteome</keyword>
<name>A0AAV5I6G2_9ROSI</name>
<evidence type="ECO:0000256" key="1">
    <source>
        <dbReference type="ARBA" id="ARBA00005771"/>
    </source>
</evidence>
<feature type="domain" description="Sulfotransferase" evidence="4">
    <location>
        <begin position="76"/>
        <end position="332"/>
    </location>
</feature>
<evidence type="ECO:0000256" key="2">
    <source>
        <dbReference type="ARBA" id="ARBA00022679"/>
    </source>
</evidence>
<sequence length="341" mass="39450">MASEETINPIPKIEGEDDEEIAPQMTHKRCIELPQNLPRDKGWMTEHLVLYQGFWLTPDSALKAVISIQNRFYPRPSDIFLASSPKTGTTWLKALIFATLNRTCYDFSTHPLLVHNPHDCVPLLDTFIHQNDLESWPSPRFLSTHMPYTLLPCSMTCASSGCKLVYVCRNPKDVLVSKWKFMNKLRPKHLPPLSLDEAFKLFCEGVSHYGPYWDHVLGYWKASLENPEKILFLKYEDLKREPLEGVKRLAEFLGKPFLVEEEKAGMVQGIVRLCSFENLRNLEVNKRDVIRFSKDIVVENRNFFRKGNVGDSENYLTAEMMQLLDEITKKKFFSSRLIFGA</sequence>
<evidence type="ECO:0000313" key="6">
    <source>
        <dbReference type="Proteomes" id="UP001054252"/>
    </source>
</evidence>
<dbReference type="EMBL" id="BPVZ01000008">
    <property type="protein sequence ID" value="GKU95111.1"/>
    <property type="molecule type" value="Genomic_DNA"/>
</dbReference>
<reference evidence="5 6" key="1">
    <citation type="journal article" date="2021" name="Commun. Biol.">
        <title>The genome of Shorea leprosula (Dipterocarpaceae) highlights the ecological relevance of drought in aseasonal tropical rainforests.</title>
        <authorList>
            <person name="Ng K.K.S."/>
            <person name="Kobayashi M.J."/>
            <person name="Fawcett J.A."/>
            <person name="Hatakeyama M."/>
            <person name="Paape T."/>
            <person name="Ng C.H."/>
            <person name="Ang C.C."/>
            <person name="Tnah L.H."/>
            <person name="Lee C.T."/>
            <person name="Nishiyama T."/>
            <person name="Sese J."/>
            <person name="O'Brien M.J."/>
            <person name="Copetti D."/>
            <person name="Mohd Noor M.I."/>
            <person name="Ong R.C."/>
            <person name="Putra M."/>
            <person name="Sireger I.Z."/>
            <person name="Indrioko S."/>
            <person name="Kosugi Y."/>
            <person name="Izuno A."/>
            <person name="Isagi Y."/>
            <person name="Lee S.L."/>
            <person name="Shimizu K.K."/>
        </authorList>
    </citation>
    <scope>NUCLEOTIDE SEQUENCE [LARGE SCALE GENOMIC DNA]</scope>
    <source>
        <strain evidence="5">214</strain>
    </source>
</reference>
<evidence type="ECO:0000259" key="4">
    <source>
        <dbReference type="Pfam" id="PF00685"/>
    </source>
</evidence>
<dbReference type="EC" id="2.8.2.-" evidence="3"/>
<organism evidence="5 6">
    <name type="scientific">Rubroshorea leprosula</name>
    <dbReference type="NCBI Taxonomy" id="152421"/>
    <lineage>
        <taxon>Eukaryota</taxon>
        <taxon>Viridiplantae</taxon>
        <taxon>Streptophyta</taxon>
        <taxon>Embryophyta</taxon>
        <taxon>Tracheophyta</taxon>
        <taxon>Spermatophyta</taxon>
        <taxon>Magnoliopsida</taxon>
        <taxon>eudicotyledons</taxon>
        <taxon>Gunneridae</taxon>
        <taxon>Pentapetalae</taxon>
        <taxon>rosids</taxon>
        <taxon>malvids</taxon>
        <taxon>Malvales</taxon>
        <taxon>Dipterocarpaceae</taxon>
        <taxon>Rubroshorea</taxon>
    </lineage>
</organism>
<keyword evidence="2 3" id="KW-0808">Transferase</keyword>
<dbReference type="PANTHER" id="PTHR11783">
    <property type="entry name" value="SULFOTRANSFERASE SULT"/>
    <property type="match status" value="1"/>
</dbReference>
<gene>
    <name evidence="5" type="ORF">SLEP1_g8511</name>
</gene>
<protein>
    <recommendedName>
        <fullName evidence="3">Sulfotransferase</fullName>
        <ecNumber evidence="3">2.8.2.-</ecNumber>
    </recommendedName>
</protein>
<comment type="similarity">
    <text evidence="1 3">Belongs to the sulfotransferase 1 family.</text>
</comment>
<dbReference type="Gene3D" id="3.40.50.300">
    <property type="entry name" value="P-loop containing nucleotide triphosphate hydrolases"/>
    <property type="match status" value="1"/>
</dbReference>
<dbReference type="Pfam" id="PF00685">
    <property type="entry name" value="Sulfotransfer_1"/>
    <property type="match status" value="1"/>
</dbReference>
<evidence type="ECO:0000256" key="3">
    <source>
        <dbReference type="RuleBase" id="RU361155"/>
    </source>
</evidence>